<organism evidence="1 2">
    <name type="scientific">Snodgrassella alvi</name>
    <dbReference type="NCBI Taxonomy" id="1196083"/>
    <lineage>
        <taxon>Bacteria</taxon>
        <taxon>Pseudomonadati</taxon>
        <taxon>Pseudomonadota</taxon>
        <taxon>Betaproteobacteria</taxon>
        <taxon>Neisseriales</taxon>
        <taxon>Neisseriaceae</taxon>
        <taxon>Snodgrassella</taxon>
    </lineage>
</organism>
<comment type="caution">
    <text evidence="1">The sequence shown here is derived from an EMBL/GenBank/DDBJ whole genome shotgun (WGS) entry which is preliminary data.</text>
</comment>
<dbReference type="Proteomes" id="UP000231293">
    <property type="component" value="Unassembled WGS sequence"/>
</dbReference>
<dbReference type="RefSeq" id="WP_100114039.1">
    <property type="nucleotide sequence ID" value="NZ_MDVB01000107.1"/>
</dbReference>
<gene>
    <name evidence="1" type="ORF">BGI32_09595</name>
</gene>
<protein>
    <recommendedName>
        <fullName evidence="3">Immunity protein 50</fullName>
    </recommendedName>
</protein>
<sequence length="130" mass="15191">MCFDFVQDGETIKQMFNNDFSLDGAELESFGFYDVSKIWLRFATKKIPKTVPDEWKMQKFNGISIVLTLSNIKKLSFQGRRVELDCSPIINKVDDGVIITIEHKNEFYLVCIAEVIDIESIEPYIDIRWR</sequence>
<proteinExistence type="predicted"/>
<evidence type="ECO:0008006" key="3">
    <source>
        <dbReference type="Google" id="ProtNLM"/>
    </source>
</evidence>
<name>A0A2N9WS08_9NEIS</name>
<dbReference type="EMBL" id="MDVB01000107">
    <property type="protein sequence ID" value="PIT13091.1"/>
    <property type="molecule type" value="Genomic_DNA"/>
</dbReference>
<accession>A0A2N9WS08</accession>
<evidence type="ECO:0000313" key="1">
    <source>
        <dbReference type="EMBL" id="PIT13091.1"/>
    </source>
</evidence>
<evidence type="ECO:0000313" key="2">
    <source>
        <dbReference type="Proteomes" id="UP000231293"/>
    </source>
</evidence>
<dbReference type="InterPro" id="IPR028957">
    <property type="entry name" value="Imm50"/>
</dbReference>
<dbReference type="AlphaFoldDB" id="A0A2N9WS08"/>
<dbReference type="Pfam" id="PF15594">
    <property type="entry name" value="Imm50"/>
    <property type="match status" value="1"/>
</dbReference>
<reference evidence="1 2" key="1">
    <citation type="journal article" date="2017" name="MBio">
        <title>Type VI secretion-mediated competition in the bee gut microbiome.</title>
        <authorList>
            <person name="Steele M.I."/>
            <person name="Kwong W.K."/>
            <person name="Powell J.E."/>
            <person name="Whiteley M."/>
            <person name="Moran N.A."/>
        </authorList>
    </citation>
    <scope>NUCLEOTIDE SEQUENCE [LARGE SCALE GENOMIC DNA]</scope>
    <source>
        <strain evidence="1 2">App2-2</strain>
    </source>
</reference>